<dbReference type="PROSITE" id="PS50084">
    <property type="entry name" value="KH_TYPE_1"/>
    <property type="match status" value="1"/>
</dbReference>
<feature type="domain" description="K Homology" evidence="3">
    <location>
        <begin position="1"/>
        <end position="53"/>
    </location>
</feature>
<organism evidence="4 5">
    <name type="scientific">Salix dunnii</name>
    <dbReference type="NCBI Taxonomy" id="1413687"/>
    <lineage>
        <taxon>Eukaryota</taxon>
        <taxon>Viridiplantae</taxon>
        <taxon>Streptophyta</taxon>
        <taxon>Embryophyta</taxon>
        <taxon>Tracheophyta</taxon>
        <taxon>Spermatophyta</taxon>
        <taxon>Magnoliopsida</taxon>
        <taxon>eudicotyledons</taxon>
        <taxon>Gunneridae</taxon>
        <taxon>Pentapetalae</taxon>
        <taxon>rosids</taxon>
        <taxon>fabids</taxon>
        <taxon>Malpighiales</taxon>
        <taxon>Salicaceae</taxon>
        <taxon>Saliceae</taxon>
        <taxon>Salix</taxon>
    </lineage>
</organism>
<dbReference type="GO" id="GO:0003723">
    <property type="term" value="F:RNA binding"/>
    <property type="evidence" value="ECO:0007669"/>
    <property type="project" value="UniProtKB-UniRule"/>
</dbReference>
<feature type="region of interest" description="Disordered" evidence="2">
    <location>
        <begin position="104"/>
        <end position="144"/>
    </location>
</feature>
<dbReference type="Proteomes" id="UP000657918">
    <property type="component" value="Unassembled WGS sequence"/>
</dbReference>
<keyword evidence="5" id="KW-1185">Reference proteome</keyword>
<gene>
    <name evidence="4" type="ORF">SADUNF_Sadunf05G0034100</name>
</gene>
<keyword evidence="1" id="KW-0694">RNA-binding</keyword>
<evidence type="ECO:0000313" key="5">
    <source>
        <dbReference type="Proteomes" id="UP000657918"/>
    </source>
</evidence>
<dbReference type="Gene3D" id="3.30.1370.10">
    <property type="entry name" value="K Homology domain, type 1"/>
    <property type="match status" value="1"/>
</dbReference>
<accession>A0A835MYJ5</accession>
<dbReference type="OrthoDB" id="442947at2759"/>
<dbReference type="InterPro" id="IPR004088">
    <property type="entry name" value="KH_dom_type_1"/>
</dbReference>
<evidence type="ECO:0000256" key="2">
    <source>
        <dbReference type="SAM" id="MobiDB-lite"/>
    </source>
</evidence>
<comment type="caution">
    <text evidence="4">The sequence shown here is derived from an EMBL/GenBank/DDBJ whole genome shotgun (WGS) entry which is preliminary data.</text>
</comment>
<protein>
    <recommendedName>
        <fullName evidence="3">K Homology domain-containing protein</fullName>
    </recommendedName>
</protein>
<dbReference type="InterPro" id="IPR036612">
    <property type="entry name" value="KH_dom_type_1_sf"/>
</dbReference>
<dbReference type="Pfam" id="PF00013">
    <property type="entry name" value="KH_1"/>
    <property type="match status" value="1"/>
</dbReference>
<dbReference type="AlphaFoldDB" id="A0A835MYJ5"/>
<dbReference type="SUPFAM" id="SSF54791">
    <property type="entry name" value="Eukaryotic type KH-domain (KH-domain type I)"/>
    <property type="match status" value="1"/>
</dbReference>
<reference evidence="4 5" key="1">
    <citation type="submission" date="2020-10" db="EMBL/GenBank/DDBJ databases">
        <title>Plant Genome Project.</title>
        <authorList>
            <person name="Zhang R.-G."/>
        </authorList>
    </citation>
    <scope>NUCLEOTIDE SEQUENCE [LARGE SCALE GENOMIC DNA]</scope>
    <source>
        <strain evidence="4">FAFU-HL-1</strain>
        <tissue evidence="4">Leaf</tissue>
    </source>
</reference>
<evidence type="ECO:0000256" key="1">
    <source>
        <dbReference type="PROSITE-ProRule" id="PRU00117"/>
    </source>
</evidence>
<evidence type="ECO:0000313" key="4">
    <source>
        <dbReference type="EMBL" id="KAF9681739.1"/>
    </source>
</evidence>
<proteinExistence type="predicted"/>
<evidence type="ECO:0000259" key="3">
    <source>
        <dbReference type="Pfam" id="PF00013"/>
    </source>
</evidence>
<sequence length="156" mass="16308">MQIPLSYADAVIGTAGASISYIRRASGATVTIQETRGVPEAMTVEISGTASQVLTGLLVDLLGHPINRVDRVNSLVCSKANLAWKCPRLIAHYVDLPGQNFMAEAGAPSQPPTGGPADQGYNPYSHSSVYASPPSNPEHTGHTGGYGSMYGANFGY</sequence>
<name>A0A835MYJ5_9ROSI</name>
<dbReference type="EMBL" id="JADGMS010000005">
    <property type="protein sequence ID" value="KAF9681739.1"/>
    <property type="molecule type" value="Genomic_DNA"/>
</dbReference>
<dbReference type="PANTHER" id="PTHR10288">
    <property type="entry name" value="KH DOMAIN CONTAINING RNA BINDING PROTEIN"/>
    <property type="match status" value="1"/>
</dbReference>